<feature type="region of interest" description="Disordered" evidence="1">
    <location>
        <begin position="330"/>
        <end position="355"/>
    </location>
</feature>
<name>A0A9P8I963_9PEZI</name>
<dbReference type="InterPro" id="IPR027417">
    <property type="entry name" value="P-loop_NTPase"/>
</dbReference>
<dbReference type="Gene3D" id="3.40.50.300">
    <property type="entry name" value="P-loop containing nucleotide triphosphate hydrolases"/>
    <property type="match status" value="1"/>
</dbReference>
<dbReference type="EMBL" id="JAGHQL010000135">
    <property type="protein sequence ID" value="KAH0537656.1"/>
    <property type="molecule type" value="Genomic_DNA"/>
</dbReference>
<feature type="compositionally biased region" description="Low complexity" evidence="1">
    <location>
        <begin position="339"/>
        <end position="349"/>
    </location>
</feature>
<dbReference type="SMART" id="SM00382">
    <property type="entry name" value="AAA"/>
    <property type="match status" value="1"/>
</dbReference>
<dbReference type="CDD" id="cd19481">
    <property type="entry name" value="RecA-like_protease"/>
    <property type="match status" value="1"/>
</dbReference>
<reference evidence="3" key="1">
    <citation type="submission" date="2021-03" db="EMBL/GenBank/DDBJ databases">
        <title>Comparative genomics and phylogenomic investigation of the class Geoglossomycetes provide insights into ecological specialization and systematics.</title>
        <authorList>
            <person name="Melie T."/>
            <person name="Pirro S."/>
            <person name="Miller A.N."/>
            <person name="Quandt A."/>
        </authorList>
    </citation>
    <scope>NUCLEOTIDE SEQUENCE</scope>
    <source>
        <strain evidence="3">GBOQ0MN5Z8</strain>
    </source>
</reference>
<evidence type="ECO:0000313" key="4">
    <source>
        <dbReference type="Proteomes" id="UP000698800"/>
    </source>
</evidence>
<dbReference type="Pfam" id="PF00004">
    <property type="entry name" value="AAA"/>
    <property type="match status" value="1"/>
</dbReference>
<evidence type="ECO:0000256" key="1">
    <source>
        <dbReference type="SAM" id="MobiDB-lite"/>
    </source>
</evidence>
<protein>
    <recommendedName>
        <fullName evidence="2">AAA+ ATPase domain-containing protein</fullName>
    </recommendedName>
</protein>
<dbReference type="InterPro" id="IPR054289">
    <property type="entry name" value="DUF7025"/>
</dbReference>
<dbReference type="Proteomes" id="UP000698800">
    <property type="component" value="Unassembled WGS sequence"/>
</dbReference>
<dbReference type="GO" id="GO:0005524">
    <property type="term" value="F:ATP binding"/>
    <property type="evidence" value="ECO:0007669"/>
    <property type="project" value="InterPro"/>
</dbReference>
<proteinExistence type="predicted"/>
<dbReference type="PANTHER" id="PTHR46411">
    <property type="entry name" value="FAMILY ATPASE, PUTATIVE-RELATED"/>
    <property type="match status" value="1"/>
</dbReference>
<evidence type="ECO:0000313" key="3">
    <source>
        <dbReference type="EMBL" id="KAH0537656.1"/>
    </source>
</evidence>
<dbReference type="InterPro" id="IPR003959">
    <property type="entry name" value="ATPase_AAA_core"/>
</dbReference>
<organism evidence="3 4">
    <name type="scientific">Glutinoglossum americanum</name>
    <dbReference type="NCBI Taxonomy" id="1670608"/>
    <lineage>
        <taxon>Eukaryota</taxon>
        <taxon>Fungi</taxon>
        <taxon>Dikarya</taxon>
        <taxon>Ascomycota</taxon>
        <taxon>Pezizomycotina</taxon>
        <taxon>Geoglossomycetes</taxon>
        <taxon>Geoglossales</taxon>
        <taxon>Geoglossaceae</taxon>
        <taxon>Glutinoglossum</taxon>
    </lineage>
</organism>
<dbReference type="PANTHER" id="PTHR46411:SF3">
    <property type="entry name" value="AAA+ ATPASE DOMAIN-CONTAINING PROTEIN"/>
    <property type="match status" value="1"/>
</dbReference>
<evidence type="ECO:0000259" key="2">
    <source>
        <dbReference type="SMART" id="SM00382"/>
    </source>
</evidence>
<comment type="caution">
    <text evidence="3">The sequence shown here is derived from an EMBL/GenBank/DDBJ whole genome shotgun (WGS) entry which is preliminary data.</text>
</comment>
<feature type="domain" description="AAA+ ATPase" evidence="2">
    <location>
        <begin position="440"/>
        <end position="567"/>
    </location>
</feature>
<dbReference type="SUPFAM" id="SSF52540">
    <property type="entry name" value="P-loop containing nucleoside triphosphate hydrolases"/>
    <property type="match status" value="1"/>
</dbReference>
<accession>A0A9P8I963</accession>
<sequence>MGFLSKLKLWRKPKAPMEPEGMKCSIKNLYYVSQRPGHGYWADKMPKQIPEPMDTPENAQFALVVKQRPGHGGKKKFEIDSILIQSPLLKNALDTVLKGFPGVTPGLSSLTFTPPFKPLFYRWDELVKAVEEEENPVTKKHLDLFFSIVEPELKDTIKVRDEFVAHGVVTFQHIWTIFPAGTMIFTTQDDQECAYKLNNSMEVQTTCGKFYQLECENVDWDGQKFGKNHRNLMIPYFPGTHPISELNAFPLEYHPEHKVVKERLLDRGKRFEQLHGQHYKMYKGIALGKPMWGRKTKYNINGRIIIDTHSFNRFNPDMLVSVQDFEGAAAPTSTEIPDDSSSYDSDTTTGEIDGDHQRVPVTKLTDEQLIMTTTIVRGYALKDKKWASFYVNSISEIQFSETAFDSLVLPGARKELILAFAESQLKCKKTFDDVIQGKGKGIIMLLSGPPGVGKTLTAESVAETMHAPLYTMSAGDLGLAPEDIETKLSEILEMATRWKAVLLLDEADVFLEQRTLNDLERNKLVSIFLRILEYYEGILFLTTNRVQTFDAAFQSRIHITINYPDLTSSSRRLVWSTFLAASNSPQSLSDEEIDGLAELPMNGRQIKNVVKTALLLAARKNVPLDRGHIENVLTITQGIEA</sequence>
<keyword evidence="4" id="KW-1185">Reference proteome</keyword>
<gene>
    <name evidence="3" type="ORF">FGG08_005569</name>
</gene>
<dbReference type="GO" id="GO:0016887">
    <property type="term" value="F:ATP hydrolysis activity"/>
    <property type="evidence" value="ECO:0007669"/>
    <property type="project" value="InterPro"/>
</dbReference>
<dbReference type="AlphaFoldDB" id="A0A9P8I963"/>
<dbReference type="InterPro" id="IPR003593">
    <property type="entry name" value="AAA+_ATPase"/>
</dbReference>
<dbReference type="Pfam" id="PF22942">
    <property type="entry name" value="DUF7025"/>
    <property type="match status" value="1"/>
</dbReference>
<dbReference type="OrthoDB" id="10042665at2759"/>